<evidence type="ECO:0000259" key="1">
    <source>
        <dbReference type="Pfam" id="PF01466"/>
    </source>
</evidence>
<evidence type="ECO:0000313" key="2">
    <source>
        <dbReference type="Proteomes" id="UP000025227"/>
    </source>
</evidence>
<feature type="domain" description="SKP1 component dimerisation" evidence="1">
    <location>
        <begin position="143"/>
        <end position="178"/>
    </location>
</feature>
<evidence type="ECO:0000313" key="3">
    <source>
        <dbReference type="WBParaSite" id="HCON_00077280-00001"/>
    </source>
</evidence>
<dbReference type="GO" id="GO:0006511">
    <property type="term" value="P:ubiquitin-dependent protein catabolic process"/>
    <property type="evidence" value="ECO:0007669"/>
    <property type="project" value="InterPro"/>
</dbReference>
<dbReference type="InterPro" id="IPR016072">
    <property type="entry name" value="Skp1_comp_dimer"/>
</dbReference>
<keyword evidence="2" id="KW-1185">Reference proteome</keyword>
<sequence>MAESEVNTDKKDVPVFYLYHSLEEAHENKEQIAKSGMQYLRFEASPILFDVAVSILTESEVLVRMHAHSNLLSTEGFPTKDLAPIRVPFDADEFENFLFGLSMLKKRKDLQTLSPSSLCSLLRVADYFECPNLMRLVFSHLNKLLSEKSPTDICEAFDIHNDFSQTQKQQMEREGLWCSNNS</sequence>
<dbReference type="Gene3D" id="3.30.710.10">
    <property type="entry name" value="Potassium Channel Kv1.1, Chain A"/>
    <property type="match status" value="1"/>
</dbReference>
<proteinExistence type="predicted"/>
<name>A0A7I4YDB9_HAECO</name>
<dbReference type="Proteomes" id="UP000025227">
    <property type="component" value="Unplaced"/>
</dbReference>
<organism evidence="2 3">
    <name type="scientific">Haemonchus contortus</name>
    <name type="common">Barber pole worm</name>
    <dbReference type="NCBI Taxonomy" id="6289"/>
    <lineage>
        <taxon>Eukaryota</taxon>
        <taxon>Metazoa</taxon>
        <taxon>Ecdysozoa</taxon>
        <taxon>Nematoda</taxon>
        <taxon>Chromadorea</taxon>
        <taxon>Rhabditida</taxon>
        <taxon>Rhabditina</taxon>
        <taxon>Rhabditomorpha</taxon>
        <taxon>Strongyloidea</taxon>
        <taxon>Trichostrongylidae</taxon>
        <taxon>Haemonchus</taxon>
    </lineage>
</organism>
<dbReference type="OrthoDB" id="5788270at2759"/>
<reference evidence="3" key="1">
    <citation type="submission" date="2020-12" db="UniProtKB">
        <authorList>
            <consortium name="WormBaseParasite"/>
        </authorList>
    </citation>
    <scope>IDENTIFICATION</scope>
    <source>
        <strain evidence="3">MHco3</strain>
    </source>
</reference>
<dbReference type="InterPro" id="IPR036296">
    <property type="entry name" value="SKP1-like_dim_sf"/>
</dbReference>
<accession>A0A7I4YDB9</accession>
<dbReference type="Pfam" id="PF01466">
    <property type="entry name" value="Skp1"/>
    <property type="match status" value="1"/>
</dbReference>
<protein>
    <submittedName>
        <fullName evidence="3">Skp1 domain-containing protein</fullName>
    </submittedName>
</protein>
<dbReference type="WBParaSite" id="HCON_00077280-00001">
    <property type="protein sequence ID" value="HCON_00077280-00001"/>
    <property type="gene ID" value="HCON_00077280"/>
</dbReference>
<dbReference type="AlphaFoldDB" id="A0A7I4YDB9"/>
<dbReference type="InterPro" id="IPR011333">
    <property type="entry name" value="SKP1/BTB/POZ_sf"/>
</dbReference>
<dbReference type="SUPFAM" id="SSF81382">
    <property type="entry name" value="Skp1 dimerisation domain-like"/>
    <property type="match status" value="1"/>
</dbReference>